<evidence type="ECO:0000313" key="7">
    <source>
        <dbReference type="EMBL" id="ELW61699.1"/>
    </source>
</evidence>
<proteinExistence type="inferred from homology"/>
<reference evidence="8" key="2">
    <citation type="journal article" date="2013" name="Nat. Commun.">
        <title>Genome of the Chinese tree shrew.</title>
        <authorList>
            <person name="Fan Y."/>
            <person name="Huang Z.Y."/>
            <person name="Cao C.C."/>
            <person name="Chen C.S."/>
            <person name="Chen Y.X."/>
            <person name="Fan D.D."/>
            <person name="He J."/>
            <person name="Hou H.L."/>
            <person name="Hu L."/>
            <person name="Hu X.T."/>
            <person name="Jiang X.T."/>
            <person name="Lai R."/>
            <person name="Lang Y.S."/>
            <person name="Liang B."/>
            <person name="Liao S.G."/>
            <person name="Mu D."/>
            <person name="Ma Y.Y."/>
            <person name="Niu Y.Y."/>
            <person name="Sun X.Q."/>
            <person name="Xia J.Q."/>
            <person name="Xiao J."/>
            <person name="Xiong Z.Q."/>
            <person name="Xu L."/>
            <person name="Yang L."/>
            <person name="Zhang Y."/>
            <person name="Zhao W."/>
            <person name="Zhao X.D."/>
            <person name="Zheng Y.T."/>
            <person name="Zhou J.M."/>
            <person name="Zhu Y.B."/>
            <person name="Zhang G.J."/>
            <person name="Wang J."/>
            <person name="Yao Y.G."/>
        </authorList>
    </citation>
    <scope>NUCLEOTIDE SEQUENCE [LARGE SCALE GENOMIC DNA]</scope>
</reference>
<name>L9KGU0_TUPCH</name>
<keyword evidence="2" id="KW-0677">Repeat</keyword>
<organism evidence="7 8">
    <name type="scientific">Tupaia chinensis</name>
    <name type="common">Chinese tree shrew</name>
    <name type="synonym">Tupaia belangeri chinensis</name>
    <dbReference type="NCBI Taxonomy" id="246437"/>
    <lineage>
        <taxon>Eukaryota</taxon>
        <taxon>Metazoa</taxon>
        <taxon>Chordata</taxon>
        <taxon>Craniata</taxon>
        <taxon>Vertebrata</taxon>
        <taxon>Euteleostomi</taxon>
        <taxon>Mammalia</taxon>
        <taxon>Eutheria</taxon>
        <taxon>Euarchontoglires</taxon>
        <taxon>Scandentia</taxon>
        <taxon>Tupaiidae</taxon>
        <taxon>Tupaia</taxon>
    </lineage>
</organism>
<feature type="region of interest" description="Disordered" evidence="6">
    <location>
        <begin position="1"/>
        <end position="104"/>
    </location>
</feature>
<dbReference type="Proteomes" id="UP000011518">
    <property type="component" value="Unassembled WGS sequence"/>
</dbReference>
<dbReference type="GO" id="GO:0035861">
    <property type="term" value="C:site of double-strand break"/>
    <property type="evidence" value="ECO:0007669"/>
    <property type="project" value="TreeGrafter"/>
</dbReference>
<dbReference type="AlphaFoldDB" id="L9KGU0"/>
<gene>
    <name evidence="7" type="ORF">TREES_T100018767</name>
</gene>
<evidence type="ECO:0000313" key="8">
    <source>
        <dbReference type="Proteomes" id="UP000011518"/>
    </source>
</evidence>
<dbReference type="EMBL" id="KB320861">
    <property type="protein sequence ID" value="ELW61699.1"/>
    <property type="molecule type" value="Genomic_DNA"/>
</dbReference>
<dbReference type="Gene3D" id="2.130.10.10">
    <property type="entry name" value="YVTN repeat-like/Quinoprotein amine dehydrogenase"/>
    <property type="match status" value="1"/>
</dbReference>
<dbReference type="PANTHER" id="PTHR16017:SF0">
    <property type="entry name" value="WD REPEAT-CONTAINING PROTEIN 70"/>
    <property type="match status" value="1"/>
</dbReference>
<feature type="compositionally biased region" description="Polar residues" evidence="6">
    <location>
        <begin position="1"/>
        <end position="17"/>
    </location>
</feature>
<dbReference type="SMART" id="SM00320">
    <property type="entry name" value="WD40"/>
    <property type="match status" value="2"/>
</dbReference>
<keyword evidence="1 5" id="KW-0853">WD repeat</keyword>
<evidence type="ECO:0000256" key="2">
    <source>
        <dbReference type="ARBA" id="ARBA00022737"/>
    </source>
</evidence>
<protein>
    <recommendedName>
        <fullName evidence="4">WD repeat-containing protein 70</fullName>
    </recommendedName>
</protein>
<dbReference type="PANTHER" id="PTHR16017">
    <property type="entry name" value="GASTRULATION DEFECTIVE PROTEIN 1-RELATED"/>
    <property type="match status" value="1"/>
</dbReference>
<comment type="similarity">
    <text evidence="3">Belongs to the WD repeat GAD-1 family.</text>
</comment>
<accession>L9KGU0</accession>
<dbReference type="STRING" id="246437.L9KGU0"/>
<feature type="compositionally biased region" description="Basic and acidic residues" evidence="6">
    <location>
        <begin position="18"/>
        <end position="35"/>
    </location>
</feature>
<reference evidence="8" key="1">
    <citation type="submission" date="2012-07" db="EMBL/GenBank/DDBJ databases">
        <title>Genome of the Chinese tree shrew, a rising model animal genetically related to primates.</title>
        <authorList>
            <person name="Zhang G."/>
            <person name="Fan Y."/>
            <person name="Yao Y."/>
            <person name="Huang Z."/>
        </authorList>
    </citation>
    <scope>NUCLEOTIDE SEQUENCE [LARGE SCALE GENOMIC DNA]</scope>
</reference>
<dbReference type="InterPro" id="IPR051858">
    <property type="entry name" value="WD_repeat_GAD-1"/>
</dbReference>
<feature type="compositionally biased region" description="Acidic residues" evidence="6">
    <location>
        <begin position="84"/>
        <end position="93"/>
    </location>
</feature>
<dbReference type="SUPFAM" id="SSF50978">
    <property type="entry name" value="WD40 repeat-like"/>
    <property type="match status" value="1"/>
</dbReference>
<evidence type="ECO:0000256" key="3">
    <source>
        <dbReference type="ARBA" id="ARBA00038343"/>
    </source>
</evidence>
<dbReference type="InParanoid" id="L9KGU0"/>
<dbReference type="InterPro" id="IPR001680">
    <property type="entry name" value="WD40_rpt"/>
</dbReference>
<evidence type="ECO:0000256" key="5">
    <source>
        <dbReference type="PROSITE-ProRule" id="PRU00221"/>
    </source>
</evidence>
<feature type="repeat" description="WD" evidence="5">
    <location>
        <begin position="109"/>
        <end position="141"/>
    </location>
</feature>
<dbReference type="InterPro" id="IPR015943">
    <property type="entry name" value="WD40/YVTN_repeat-like_dom_sf"/>
</dbReference>
<dbReference type="PROSITE" id="PS50082">
    <property type="entry name" value="WD_REPEATS_2"/>
    <property type="match status" value="1"/>
</dbReference>
<feature type="compositionally biased region" description="Basic and acidic residues" evidence="6">
    <location>
        <begin position="94"/>
        <end position="104"/>
    </location>
</feature>
<sequence>MFEQTGRTAVGRSQNTLEAREKEMNREEELRRQNEDIEPTSSGSSAIRDCSKSSRGSTSHEREENSDPDELISSPLPPPPLYEEGGDGEDSKEEENPVQKIPDSHEVTLKHGIKTVSALGLDLSGTRLVTGGYDYNVKFWDFVGMDVSFKAFRSLQTCECHQIKSLQYSNTGDMILFVSESAQAKVIDRWFCSNGNGLAKVYYDPKKSEGRKIVYG</sequence>
<evidence type="ECO:0000256" key="1">
    <source>
        <dbReference type="ARBA" id="ARBA00022574"/>
    </source>
</evidence>
<evidence type="ECO:0000256" key="4">
    <source>
        <dbReference type="ARBA" id="ARBA00040943"/>
    </source>
</evidence>
<evidence type="ECO:0000256" key="6">
    <source>
        <dbReference type="SAM" id="MobiDB-lite"/>
    </source>
</evidence>
<keyword evidence="8" id="KW-1185">Reference proteome</keyword>
<dbReference type="GO" id="GO:0005634">
    <property type="term" value="C:nucleus"/>
    <property type="evidence" value="ECO:0007669"/>
    <property type="project" value="TreeGrafter"/>
</dbReference>
<dbReference type="InterPro" id="IPR036322">
    <property type="entry name" value="WD40_repeat_dom_sf"/>
</dbReference>